<dbReference type="InterPro" id="IPR050216">
    <property type="entry name" value="LRR_domain-containing"/>
</dbReference>
<dbReference type="InterPro" id="IPR003591">
    <property type="entry name" value="Leu-rich_rpt_typical-subtyp"/>
</dbReference>
<evidence type="ECO:0000313" key="6">
    <source>
        <dbReference type="Proteomes" id="UP001219518"/>
    </source>
</evidence>
<dbReference type="AlphaFoldDB" id="A0AAE1GSD1"/>
<dbReference type="PROSITE" id="PS51450">
    <property type="entry name" value="LRR"/>
    <property type="match status" value="3"/>
</dbReference>
<accession>A0AAE1GSD1</accession>
<feature type="region of interest" description="Disordered" evidence="3">
    <location>
        <begin position="411"/>
        <end position="530"/>
    </location>
</feature>
<dbReference type="Pfam" id="PF23598">
    <property type="entry name" value="LRR_14"/>
    <property type="match status" value="1"/>
</dbReference>
<dbReference type="Pfam" id="PF13855">
    <property type="entry name" value="LRR_8"/>
    <property type="match status" value="1"/>
</dbReference>
<dbReference type="InterPro" id="IPR032675">
    <property type="entry name" value="LRR_dom_sf"/>
</dbReference>
<feature type="domain" description="Disease resistance R13L4/SHOC-2-like LRR" evidence="4">
    <location>
        <begin position="278"/>
        <end position="401"/>
    </location>
</feature>
<dbReference type="PANTHER" id="PTHR48051:SF1">
    <property type="entry name" value="RAS SUPPRESSOR PROTEIN 1"/>
    <property type="match status" value="1"/>
</dbReference>
<dbReference type="GO" id="GO:0005737">
    <property type="term" value="C:cytoplasm"/>
    <property type="evidence" value="ECO:0007669"/>
    <property type="project" value="TreeGrafter"/>
</dbReference>
<dbReference type="Gene3D" id="3.80.10.10">
    <property type="entry name" value="Ribonuclease Inhibitor"/>
    <property type="match status" value="3"/>
</dbReference>
<evidence type="ECO:0000259" key="4">
    <source>
        <dbReference type="Pfam" id="PF23598"/>
    </source>
</evidence>
<sequence>MAAEDSICEGEEQTGITFVNGTVLIAKSLMPSLSSLTQLKLNDSRLTEIPDSLGDIPALECLEASHNCLTKLPDSICQLKGLLRLNLSFNQLSELPAGFEQLSALETVNLSHNNFNEPPFCFQGGNVNIKYLNISFNKIETWRHGPLCAYGLKYLNCANNRMISNPPWIWEDFCRSLETLDMSCNEFTNPTATLRPYALWRTGVTVGLKFLQLRNCGVTTDHLSLVHKLRAVEKLDLGNKKGVTCKNNFIWDISFKLFQSCNLSEIHLDGVGLSTLSEDINCLKTLRILNCNNNLLQWLPENIADLENLTHLSLSNNEILYIPSGFGKLVNLQELFLDCNKLEDLPSSFADLKSLQYLDLYGNHFYDIPQCLEKLDSLCGLDLKFNYCETNAREELCINLRQRRGLLNRQDQMQQKPLSSSSHSHSGSYSSFGSETEDDQDCDEEETENAQDSESESSEENWDLEDEDDDHFDPTVYQPKVADEGPRRALIIHATVIGPHSFLPSDIHPSPSIRPNKDPFAPDDGQFEDA</sequence>
<protein>
    <submittedName>
        <fullName evidence="5">Leucine-rich repeat protein soc-2-like protein</fullName>
    </submittedName>
</protein>
<dbReference type="Proteomes" id="UP001219518">
    <property type="component" value="Unassembled WGS sequence"/>
</dbReference>
<gene>
    <name evidence="5" type="ORF">KUF71_018570</name>
</gene>
<dbReference type="InterPro" id="IPR055414">
    <property type="entry name" value="LRR_R13L4/SHOC2-like"/>
</dbReference>
<name>A0AAE1GSD1_9NEOP</name>
<feature type="compositionally biased region" description="Acidic residues" evidence="3">
    <location>
        <begin position="435"/>
        <end position="471"/>
    </location>
</feature>
<reference evidence="5" key="2">
    <citation type="journal article" date="2023" name="BMC Genomics">
        <title>Pest status, molecular evolution, and epigenetic factors derived from the genome assembly of Frankliniella fusca, a thysanopteran phytovirus vector.</title>
        <authorList>
            <person name="Catto M.A."/>
            <person name="Labadie P.E."/>
            <person name="Jacobson A.L."/>
            <person name="Kennedy G.G."/>
            <person name="Srinivasan R."/>
            <person name="Hunt B.G."/>
        </authorList>
    </citation>
    <scope>NUCLEOTIDE SEQUENCE</scope>
    <source>
        <strain evidence="5">PL_HMW_Pooled</strain>
    </source>
</reference>
<evidence type="ECO:0000256" key="3">
    <source>
        <dbReference type="SAM" id="MobiDB-lite"/>
    </source>
</evidence>
<dbReference type="SUPFAM" id="SSF52058">
    <property type="entry name" value="L domain-like"/>
    <property type="match status" value="2"/>
</dbReference>
<keyword evidence="2" id="KW-0677">Repeat</keyword>
<proteinExistence type="predicted"/>
<evidence type="ECO:0000256" key="1">
    <source>
        <dbReference type="ARBA" id="ARBA00022614"/>
    </source>
</evidence>
<reference evidence="5" key="1">
    <citation type="submission" date="2021-07" db="EMBL/GenBank/DDBJ databases">
        <authorList>
            <person name="Catto M.A."/>
            <person name="Jacobson A."/>
            <person name="Kennedy G."/>
            <person name="Labadie P."/>
            <person name="Hunt B.G."/>
            <person name="Srinivasan R."/>
        </authorList>
    </citation>
    <scope>NUCLEOTIDE SEQUENCE</scope>
    <source>
        <strain evidence="5">PL_HMW_Pooled</strain>
        <tissue evidence="5">Head</tissue>
    </source>
</reference>
<comment type="caution">
    <text evidence="5">The sequence shown here is derived from an EMBL/GenBank/DDBJ whole genome shotgun (WGS) entry which is preliminary data.</text>
</comment>
<dbReference type="PANTHER" id="PTHR48051">
    <property type="match status" value="1"/>
</dbReference>
<keyword evidence="1" id="KW-0433">Leucine-rich repeat</keyword>
<dbReference type="EMBL" id="JAHWGI010000026">
    <property type="protein sequence ID" value="KAK3907933.1"/>
    <property type="molecule type" value="Genomic_DNA"/>
</dbReference>
<dbReference type="SMART" id="SM00364">
    <property type="entry name" value="LRR_BAC"/>
    <property type="match status" value="6"/>
</dbReference>
<evidence type="ECO:0000313" key="5">
    <source>
        <dbReference type="EMBL" id="KAK3907933.1"/>
    </source>
</evidence>
<dbReference type="InterPro" id="IPR001611">
    <property type="entry name" value="Leu-rich_rpt"/>
</dbReference>
<organism evidence="5 6">
    <name type="scientific">Frankliniella fusca</name>
    <dbReference type="NCBI Taxonomy" id="407009"/>
    <lineage>
        <taxon>Eukaryota</taxon>
        <taxon>Metazoa</taxon>
        <taxon>Ecdysozoa</taxon>
        <taxon>Arthropoda</taxon>
        <taxon>Hexapoda</taxon>
        <taxon>Insecta</taxon>
        <taxon>Pterygota</taxon>
        <taxon>Neoptera</taxon>
        <taxon>Paraneoptera</taxon>
        <taxon>Thysanoptera</taxon>
        <taxon>Terebrantia</taxon>
        <taxon>Thripoidea</taxon>
        <taxon>Thripidae</taxon>
        <taxon>Frankliniella</taxon>
    </lineage>
</organism>
<feature type="compositionally biased region" description="Low complexity" evidence="3">
    <location>
        <begin position="419"/>
        <end position="434"/>
    </location>
</feature>
<keyword evidence="6" id="KW-1185">Reference proteome</keyword>
<dbReference type="SMART" id="SM00369">
    <property type="entry name" value="LRR_TYP"/>
    <property type="match status" value="7"/>
</dbReference>
<evidence type="ECO:0000256" key="2">
    <source>
        <dbReference type="ARBA" id="ARBA00022737"/>
    </source>
</evidence>